<organism evidence="13 14">
    <name type="scientific">Leeuwenhoekiella palythoae</name>
    <dbReference type="NCBI Taxonomy" id="573501"/>
    <lineage>
        <taxon>Bacteria</taxon>
        <taxon>Pseudomonadati</taxon>
        <taxon>Bacteroidota</taxon>
        <taxon>Flavobacteriia</taxon>
        <taxon>Flavobacteriales</taxon>
        <taxon>Flavobacteriaceae</taxon>
        <taxon>Leeuwenhoekiella</taxon>
    </lineage>
</organism>
<reference evidence="14" key="1">
    <citation type="submission" date="2016-11" db="EMBL/GenBank/DDBJ databases">
        <authorList>
            <person name="Varghese N."/>
            <person name="Submissions S."/>
        </authorList>
    </citation>
    <scope>NUCLEOTIDE SEQUENCE [LARGE SCALE GENOMIC DNA]</scope>
    <source>
        <strain evidence="14">DSM 19859</strain>
    </source>
</reference>
<dbReference type="SMART" id="SM00997">
    <property type="entry name" value="AdoHcyase_NAD"/>
    <property type="match status" value="1"/>
</dbReference>
<reference evidence="13" key="2">
    <citation type="submission" date="2016-11" db="EMBL/GenBank/DDBJ databases">
        <authorList>
            <person name="Jaros S."/>
            <person name="Januszkiewicz K."/>
            <person name="Wedrychowicz H."/>
        </authorList>
    </citation>
    <scope>NUCLEOTIDE SEQUENCE [LARGE SCALE GENOMIC DNA]</scope>
    <source>
        <strain evidence="13">DSM 19859</strain>
    </source>
</reference>
<comment type="subcellular location">
    <subcellularLocation>
        <location evidence="6">Cytoplasm</location>
    </subcellularLocation>
</comment>
<evidence type="ECO:0000256" key="6">
    <source>
        <dbReference type="HAMAP-Rule" id="MF_00563"/>
    </source>
</evidence>
<feature type="binding site" evidence="6 8">
    <location>
        <position position="249"/>
    </location>
    <ligand>
        <name>NAD(+)</name>
        <dbReference type="ChEBI" id="CHEBI:57540"/>
    </ligand>
</feature>
<keyword evidence="3 6" id="KW-0554">One-carbon metabolism</keyword>
<feature type="binding site" evidence="6">
    <location>
        <position position="284"/>
    </location>
    <ligand>
        <name>NAD(+)</name>
        <dbReference type="ChEBI" id="CHEBI:57540"/>
    </ligand>
</feature>
<dbReference type="OrthoDB" id="9802717at2"/>
<evidence type="ECO:0000256" key="10">
    <source>
        <dbReference type="RuleBase" id="RU004166"/>
    </source>
</evidence>
<dbReference type="SMART" id="SM00996">
    <property type="entry name" value="AdoHcyase"/>
    <property type="match status" value="1"/>
</dbReference>
<comment type="similarity">
    <text evidence="1 6 10">Belongs to the adenosylhomocysteinase family.</text>
</comment>
<dbReference type="Proteomes" id="UP000290037">
    <property type="component" value="Unassembled WGS sequence"/>
</dbReference>
<dbReference type="InterPro" id="IPR042172">
    <property type="entry name" value="Adenosylhomocyst_ase-like_sf"/>
</dbReference>
<gene>
    <name evidence="6" type="primary">ahcY</name>
    <name evidence="12" type="ORF">DSM01_452</name>
    <name evidence="13" type="ORF">SAMN04487999_1160</name>
</gene>
<dbReference type="HAMAP" id="MF_00563">
    <property type="entry name" value="AdoHcyase"/>
    <property type="match status" value="1"/>
</dbReference>
<evidence type="ECO:0000256" key="8">
    <source>
        <dbReference type="PIRSR" id="PIRSR001109-2"/>
    </source>
</evidence>
<evidence type="ECO:0000313" key="12">
    <source>
        <dbReference type="EMBL" id="RXG31311.1"/>
    </source>
</evidence>
<dbReference type="UniPathway" id="UPA00314">
    <property type="reaction ID" value="UER00076"/>
</dbReference>
<feature type="binding site" evidence="6 8">
    <location>
        <position position="352"/>
    </location>
    <ligand>
        <name>NAD(+)</name>
        <dbReference type="ChEBI" id="CHEBI:57540"/>
    </ligand>
</feature>
<dbReference type="Proteomes" id="UP000184240">
    <property type="component" value="Unassembled WGS sequence"/>
</dbReference>
<dbReference type="NCBIfam" id="TIGR00936">
    <property type="entry name" value="ahcY"/>
    <property type="match status" value="1"/>
</dbReference>
<dbReference type="Gene3D" id="3.40.50.1480">
    <property type="entry name" value="Adenosylhomocysteinase-like"/>
    <property type="match status" value="3"/>
</dbReference>
<keyword evidence="2 6" id="KW-0963">Cytoplasm</keyword>
<dbReference type="InterPro" id="IPR015878">
    <property type="entry name" value="Ado_hCys_hydrolase_NAD-bd"/>
</dbReference>
<dbReference type="PANTHER" id="PTHR23420">
    <property type="entry name" value="ADENOSYLHOMOCYSTEINASE"/>
    <property type="match status" value="1"/>
</dbReference>
<dbReference type="Pfam" id="PF05221">
    <property type="entry name" value="AdoHcyase"/>
    <property type="match status" value="2"/>
</dbReference>
<feature type="binding site" evidence="6 7">
    <location>
        <position position="196"/>
    </location>
    <ligand>
        <name>substrate</name>
    </ligand>
</feature>
<comment type="pathway">
    <text evidence="6 9">Amino-acid biosynthesis; L-homocysteine biosynthesis; L-homocysteine from S-adenosyl-L-homocysteine: step 1/1.</text>
</comment>
<evidence type="ECO:0000313" key="15">
    <source>
        <dbReference type="Proteomes" id="UP000290037"/>
    </source>
</evidence>
<feature type="binding site" evidence="6">
    <location>
        <begin position="226"/>
        <end position="231"/>
    </location>
    <ligand>
        <name>NAD(+)</name>
        <dbReference type="ChEBI" id="CHEBI:57540"/>
    </ligand>
</feature>
<dbReference type="InterPro" id="IPR000043">
    <property type="entry name" value="Adenosylhomocysteinase-like"/>
</dbReference>
<feature type="binding site" evidence="6 7">
    <location>
        <position position="137"/>
    </location>
    <ligand>
        <name>substrate</name>
    </ligand>
</feature>
<name>A0A1M5WDF3_9FLAO</name>
<feature type="binding site" evidence="8">
    <location>
        <begin position="228"/>
        <end position="233"/>
    </location>
    <ligand>
        <name>NAD(+)</name>
        <dbReference type="ChEBI" id="CHEBI:57540"/>
    </ligand>
</feature>
<evidence type="ECO:0000256" key="3">
    <source>
        <dbReference type="ARBA" id="ARBA00022563"/>
    </source>
</evidence>
<dbReference type="PROSITE" id="PS00738">
    <property type="entry name" value="ADOHCYASE_1"/>
    <property type="match status" value="1"/>
</dbReference>
<dbReference type="EMBL" id="QOVN01000001">
    <property type="protein sequence ID" value="RXG31311.1"/>
    <property type="molecule type" value="Genomic_DNA"/>
</dbReference>
<evidence type="ECO:0000256" key="5">
    <source>
        <dbReference type="ARBA" id="ARBA00023027"/>
    </source>
</evidence>
<dbReference type="EMBL" id="FQXT01000002">
    <property type="protein sequence ID" value="SHH85438.1"/>
    <property type="molecule type" value="Genomic_DNA"/>
</dbReference>
<dbReference type="FunFam" id="3.40.50.720:FF:000004">
    <property type="entry name" value="Adenosylhomocysteinase"/>
    <property type="match status" value="1"/>
</dbReference>
<evidence type="ECO:0000256" key="1">
    <source>
        <dbReference type="ARBA" id="ARBA00007122"/>
    </source>
</evidence>
<feature type="binding site" evidence="6 7">
    <location>
        <position position="162"/>
    </location>
    <ligand>
        <name>substrate</name>
    </ligand>
</feature>
<feature type="binding site" evidence="6 7">
    <location>
        <position position="192"/>
    </location>
    <ligand>
        <name>substrate</name>
    </ligand>
</feature>
<accession>A0A1M5WDF3</accession>
<feature type="binding site" evidence="8">
    <location>
        <position position="359"/>
    </location>
    <ligand>
        <name>NAD(+)</name>
        <dbReference type="ChEBI" id="CHEBI:57540"/>
    </ligand>
</feature>
<dbReference type="Gene3D" id="3.40.50.720">
    <property type="entry name" value="NAD(P)-binding Rossmann-like Domain"/>
    <property type="match status" value="1"/>
</dbReference>
<dbReference type="SUPFAM" id="SSF51735">
    <property type="entry name" value="NAD(P)-binding Rossmann-fold domains"/>
    <property type="match status" value="1"/>
</dbReference>
<dbReference type="GO" id="GO:0033353">
    <property type="term" value="P:S-adenosylmethionine cycle"/>
    <property type="evidence" value="ECO:0007669"/>
    <property type="project" value="TreeGrafter"/>
</dbReference>
<dbReference type="GO" id="GO:0004013">
    <property type="term" value="F:adenosylhomocysteinase activity"/>
    <property type="evidence" value="ECO:0007669"/>
    <property type="project" value="UniProtKB-UniRule"/>
</dbReference>
<dbReference type="GO" id="GO:0005829">
    <property type="term" value="C:cytosol"/>
    <property type="evidence" value="ECO:0007669"/>
    <property type="project" value="TreeGrafter"/>
</dbReference>
<evidence type="ECO:0000256" key="4">
    <source>
        <dbReference type="ARBA" id="ARBA00022801"/>
    </source>
</evidence>
<proteinExistence type="inferred from homology"/>
<evidence type="ECO:0000313" key="13">
    <source>
        <dbReference type="EMBL" id="SHH85438.1"/>
    </source>
</evidence>
<sequence>MSTKTVQYVPYKVRDISLAAWGRKEIELAEAEMPGLMALREEYGAEQPLKGARIAGCLHMTIQTAVLIETLVALGADVTWSSCNIFSTQDHAAAAIAAAGIPVYAWKGMNEEEFNWCIEQTLFFGEEREPLNMILDDGGDLTNMVLDEYPELAAAIKGLSEETTTGVHRLYERMNKGTLPMPAINVNDSVTKSKFDNKFGCRESAVDAIRRATDVMLAGKRVVVCGYGDVGKGTAASFRGAGSIVTVTEIDPICALQAAMDGFEVKRLETVLDKADIVITTTGNKDIVRAEHFKAMKDKTIVCNIGHFDNEIQVAWLNENYGDTKDEIKPQVDKYTIDGKDIILLAEGRLVNLGCATGHPSFVMSNSFTNQTLAQIELWKNSDNYENKVYMLPKHLDEKVAALHLEKIGVELTQLNEEQAEYIGVTVEGPYKPEYYRY</sequence>
<dbReference type="PROSITE" id="PS00739">
    <property type="entry name" value="ADOHCYASE_2"/>
    <property type="match status" value="1"/>
</dbReference>
<evidence type="ECO:0000256" key="7">
    <source>
        <dbReference type="PIRSR" id="PIRSR001109-1"/>
    </source>
</evidence>
<feature type="domain" description="S-adenosyl-L-homocysteine hydrolase NAD binding" evidence="11">
    <location>
        <begin position="197"/>
        <end position="358"/>
    </location>
</feature>
<keyword evidence="15" id="KW-1185">Reference proteome</keyword>
<reference evidence="12 15" key="3">
    <citation type="submission" date="2018-07" db="EMBL/GenBank/DDBJ databases">
        <title>Leeuwenhoekiella genomics.</title>
        <authorList>
            <person name="Tahon G."/>
            <person name="Willems A."/>
        </authorList>
    </citation>
    <scope>NUCLEOTIDE SEQUENCE [LARGE SCALE GENOMIC DNA]</scope>
    <source>
        <strain evidence="12 15">LMG 24856</strain>
    </source>
</reference>
<dbReference type="SUPFAM" id="SSF52283">
    <property type="entry name" value="Formate/glycerate dehydrogenase catalytic domain-like"/>
    <property type="match status" value="1"/>
</dbReference>
<dbReference type="Pfam" id="PF00670">
    <property type="entry name" value="AdoHcyase_NAD"/>
    <property type="match status" value="1"/>
</dbReference>
<feature type="binding site" evidence="6 8">
    <location>
        <begin position="305"/>
        <end position="307"/>
    </location>
    <ligand>
        <name>NAD(+)</name>
        <dbReference type="ChEBI" id="CHEBI:57540"/>
    </ligand>
</feature>
<comment type="cofactor">
    <cofactor evidence="6 8 9">
        <name>NAD(+)</name>
        <dbReference type="ChEBI" id="CHEBI:57540"/>
    </cofactor>
    <text evidence="6 8 9">Binds 1 NAD(+) per subunit.</text>
</comment>
<keyword evidence="4 6" id="KW-0378">Hydrolase</keyword>
<feature type="binding site" evidence="6 8">
    <location>
        <begin position="163"/>
        <end position="165"/>
    </location>
    <ligand>
        <name>NAD(+)</name>
        <dbReference type="ChEBI" id="CHEBI:57540"/>
    </ligand>
</feature>
<dbReference type="NCBIfam" id="NF004005">
    <property type="entry name" value="PRK05476.2-3"/>
    <property type="match status" value="1"/>
</dbReference>
<dbReference type="PANTHER" id="PTHR23420:SF0">
    <property type="entry name" value="ADENOSYLHOMOCYSTEINASE"/>
    <property type="match status" value="1"/>
</dbReference>
<dbReference type="FunFam" id="3.40.50.1480:FF:000004">
    <property type="entry name" value="Adenosylhomocysteinase"/>
    <property type="match status" value="1"/>
</dbReference>
<comment type="function">
    <text evidence="6">May play a key role in the regulation of the intracellular concentration of adenosylhomocysteine.</text>
</comment>
<dbReference type="STRING" id="573501.SAMN04487999_1160"/>
<dbReference type="InterPro" id="IPR020082">
    <property type="entry name" value="S-Ado-L-homoCys_hydrolase_CS"/>
</dbReference>
<evidence type="ECO:0000313" key="14">
    <source>
        <dbReference type="Proteomes" id="UP000184240"/>
    </source>
</evidence>
<keyword evidence="5 6" id="KW-0520">NAD</keyword>
<dbReference type="PIRSF" id="PIRSF001109">
    <property type="entry name" value="Ad_hcy_hydrolase"/>
    <property type="match status" value="1"/>
</dbReference>
<dbReference type="CDD" id="cd00401">
    <property type="entry name" value="SAHH"/>
    <property type="match status" value="1"/>
</dbReference>
<comment type="catalytic activity">
    <reaction evidence="6 9">
        <text>S-adenosyl-L-homocysteine + H2O = L-homocysteine + adenosine</text>
        <dbReference type="Rhea" id="RHEA:21708"/>
        <dbReference type="ChEBI" id="CHEBI:15377"/>
        <dbReference type="ChEBI" id="CHEBI:16335"/>
        <dbReference type="ChEBI" id="CHEBI:57856"/>
        <dbReference type="ChEBI" id="CHEBI:58199"/>
        <dbReference type="EC" id="3.13.2.1"/>
    </reaction>
</comment>
<feature type="binding site" evidence="6">
    <location>
        <position position="197"/>
    </location>
    <ligand>
        <name>NAD(+)</name>
        <dbReference type="ChEBI" id="CHEBI:57540"/>
    </ligand>
</feature>
<evidence type="ECO:0000259" key="11">
    <source>
        <dbReference type="SMART" id="SM00997"/>
    </source>
</evidence>
<feature type="binding site" evidence="6 7">
    <location>
        <position position="61"/>
    </location>
    <ligand>
        <name>substrate</name>
    </ligand>
</feature>
<dbReference type="GO" id="GO:0071269">
    <property type="term" value="P:L-homocysteine biosynthetic process"/>
    <property type="evidence" value="ECO:0007669"/>
    <property type="project" value="UniProtKB-UniRule"/>
</dbReference>
<dbReference type="AlphaFoldDB" id="A0A1M5WDF3"/>
<dbReference type="RefSeq" id="WP_009778569.1">
    <property type="nucleotide sequence ID" value="NZ_CAXPJH010000015.1"/>
</dbReference>
<dbReference type="GO" id="GO:0006730">
    <property type="term" value="P:one-carbon metabolic process"/>
    <property type="evidence" value="ECO:0007669"/>
    <property type="project" value="UniProtKB-UniRule"/>
</dbReference>
<evidence type="ECO:0000256" key="2">
    <source>
        <dbReference type="ARBA" id="ARBA00022490"/>
    </source>
</evidence>
<dbReference type="EC" id="3.13.2.1" evidence="6"/>
<dbReference type="InterPro" id="IPR036291">
    <property type="entry name" value="NAD(P)-bd_dom_sf"/>
</dbReference>
<evidence type="ECO:0000256" key="9">
    <source>
        <dbReference type="RuleBase" id="RU000548"/>
    </source>
</evidence>
<protein>
    <recommendedName>
        <fullName evidence="6">Adenosylhomocysteinase</fullName>
        <ecNumber evidence="6">3.13.2.1</ecNumber>
    </recommendedName>
    <alternativeName>
        <fullName evidence="6">S-adenosyl-L-homocysteine hydrolase</fullName>
        <shortName evidence="6">AdoHcyase</shortName>
    </alternativeName>
</protein>